<evidence type="ECO:0000256" key="1">
    <source>
        <dbReference type="SAM" id="MobiDB-lite"/>
    </source>
</evidence>
<dbReference type="InterPro" id="IPR052894">
    <property type="entry name" value="AsmA-related"/>
</dbReference>
<dbReference type="InterPro" id="IPR007844">
    <property type="entry name" value="AsmA"/>
</dbReference>
<feature type="region of interest" description="Disordered" evidence="1">
    <location>
        <begin position="401"/>
        <end position="424"/>
    </location>
</feature>
<dbReference type="Proteomes" id="UP001304071">
    <property type="component" value="Chromosome 1"/>
</dbReference>
<organism evidence="3 4">
    <name type="scientific">Vibrio porteresiae DSM 19223</name>
    <dbReference type="NCBI Taxonomy" id="1123496"/>
    <lineage>
        <taxon>Bacteria</taxon>
        <taxon>Pseudomonadati</taxon>
        <taxon>Pseudomonadota</taxon>
        <taxon>Gammaproteobacteria</taxon>
        <taxon>Vibrionales</taxon>
        <taxon>Vibrionaceae</taxon>
        <taxon>Vibrio</taxon>
    </lineage>
</organism>
<accession>A0ABZ0QA27</accession>
<sequence length="717" mass="78082">MKKLSLIVLTVFILVCGSALALVVLVNPNQFKPLLVNQVKAKTGLDLKIDGNIRWQFFPAIGFELGKTELKNPSGFSSVNLFKVDQVEIDISLFGLMEHQLQIGKVRLEGAEVHLETLKNGTSNLDALTLKTSAEQADKKAAPAENTKTSSDSQKSTVTVSAANSSEKKVPWQVSLEGIEVVNALFDIQNQQTQSYTKLHDVQLNLTEFAVGTWSNLRFGAKGQHNQQQFALSGTTQIRLAEDPLMTALKETEITASYDDQQMALKELKLSLPKFAIGQASELNYQLSGAKQDLTFSTQGKASLMVNKALTKVSVDQLTLDATVTGDSLPQTPLNVSLQAKLAYDSAAGKAQLWLDSLKANDLQWKGQASVELLQQPKIRFALTSPKFDVDAFLGVKAAKGDESSSTQSGTEKQKPATNDAVEADTPEPNLAALNNLDVAGTVKIGALKVQNMQLQNVDVDMKVLQGQVKLNHLNADLYQGKMTLQALLDAHQAPAHYTAKGAMTNVKVLPLLHDVAEKDLLEGTGNITFDIAGSGLTPKAIKQNLTGTMAINFADGAINGINIPHLIRTTYARIKGEKVTEENTKKTDFSALTATLKFDQGNMSTQDLQMQSPLLRIAGQGDANYIKQTMDMLFRTSIVGSLEGQGGKSIDDLRDVTIPLQIHGAWAQPKFRLKMDDVMKKKAEKELDRGLKKLDDKIKDEKTKKAVNSLLKGLFN</sequence>
<keyword evidence="4" id="KW-1185">Reference proteome</keyword>
<evidence type="ECO:0000259" key="2">
    <source>
        <dbReference type="Pfam" id="PF05170"/>
    </source>
</evidence>
<feature type="compositionally biased region" description="Polar residues" evidence="1">
    <location>
        <begin position="146"/>
        <end position="162"/>
    </location>
</feature>
<feature type="domain" description="AsmA" evidence="2">
    <location>
        <begin position="3"/>
        <end position="609"/>
    </location>
</feature>
<dbReference type="Pfam" id="PF05170">
    <property type="entry name" value="AsmA"/>
    <property type="match status" value="1"/>
</dbReference>
<protein>
    <submittedName>
        <fullName evidence="3">AsmA family protein</fullName>
    </submittedName>
</protein>
<proteinExistence type="predicted"/>
<evidence type="ECO:0000313" key="3">
    <source>
        <dbReference type="EMBL" id="WPC73259.1"/>
    </source>
</evidence>
<gene>
    <name evidence="3" type="ORF">R8Z52_14190</name>
</gene>
<name>A0ABZ0QA27_9VIBR</name>
<feature type="region of interest" description="Disordered" evidence="1">
    <location>
        <begin position="136"/>
        <end position="162"/>
    </location>
</feature>
<dbReference type="PANTHER" id="PTHR30441">
    <property type="entry name" value="DUF748 DOMAIN-CONTAINING PROTEIN"/>
    <property type="match status" value="1"/>
</dbReference>
<dbReference type="RefSeq" id="WP_261893067.1">
    <property type="nucleotide sequence ID" value="NZ_AP024895.1"/>
</dbReference>
<reference evidence="3 4" key="1">
    <citation type="submission" date="2023-11" db="EMBL/GenBank/DDBJ databases">
        <title>Plant-associative lifestyle of Vibrio porteresiae and its evolutionary dynamics.</title>
        <authorList>
            <person name="Rameshkumar N."/>
            <person name="Kirti K."/>
        </authorList>
    </citation>
    <scope>NUCLEOTIDE SEQUENCE [LARGE SCALE GENOMIC DNA]</scope>
    <source>
        <strain evidence="3 4">MSSRF30</strain>
    </source>
</reference>
<evidence type="ECO:0000313" key="4">
    <source>
        <dbReference type="Proteomes" id="UP001304071"/>
    </source>
</evidence>
<dbReference type="PANTHER" id="PTHR30441:SF4">
    <property type="entry name" value="PROTEIN ASMA"/>
    <property type="match status" value="1"/>
</dbReference>
<dbReference type="EMBL" id="CP138203">
    <property type="protein sequence ID" value="WPC73259.1"/>
    <property type="molecule type" value="Genomic_DNA"/>
</dbReference>